<dbReference type="EMBL" id="PIPP01000003">
    <property type="protein sequence ID" value="RUO36778.1"/>
    <property type="molecule type" value="Genomic_DNA"/>
</dbReference>
<sequence>MKAILWLVIVAIIITVFYLTNNYESSLRIGDKHGLTIGDAKLEAYKKLPSFLSEYKSRGDRIFIVVKVTESASGYLATDPDFMILVEPLFNFSGEAEFMQEDTWTFYINGSYLDVIKLRFEDDKLIEIFRRKRFFELPVVAD</sequence>
<evidence type="ECO:0000313" key="2">
    <source>
        <dbReference type="Proteomes" id="UP000286934"/>
    </source>
</evidence>
<dbReference type="AlphaFoldDB" id="A0A432WSQ1"/>
<gene>
    <name evidence="1" type="ORF">CWE13_07970</name>
</gene>
<dbReference type="OrthoDB" id="6400762at2"/>
<reference evidence="2" key="1">
    <citation type="journal article" date="2018" name="Front. Microbiol.">
        <title>Genome-Based Analysis Reveals the Taxonomy and Diversity of the Family Idiomarinaceae.</title>
        <authorList>
            <person name="Liu Y."/>
            <person name="Lai Q."/>
            <person name="Shao Z."/>
        </authorList>
    </citation>
    <scope>NUCLEOTIDE SEQUENCE [LARGE SCALE GENOMIC DNA]</scope>
    <source>
        <strain evidence="2">AIS</strain>
    </source>
</reference>
<name>A0A432WSQ1_9GAMM</name>
<dbReference type="Proteomes" id="UP000286934">
    <property type="component" value="Unassembled WGS sequence"/>
</dbReference>
<keyword evidence="2" id="KW-1185">Reference proteome</keyword>
<organism evidence="1 2">
    <name type="scientific">Aliidiomarina shirensis</name>
    <dbReference type="NCBI Taxonomy" id="1048642"/>
    <lineage>
        <taxon>Bacteria</taxon>
        <taxon>Pseudomonadati</taxon>
        <taxon>Pseudomonadota</taxon>
        <taxon>Gammaproteobacteria</taxon>
        <taxon>Alteromonadales</taxon>
        <taxon>Idiomarinaceae</taxon>
        <taxon>Aliidiomarina</taxon>
    </lineage>
</organism>
<protein>
    <submittedName>
        <fullName evidence="1">Uncharacterized protein</fullName>
    </submittedName>
</protein>
<evidence type="ECO:0000313" key="1">
    <source>
        <dbReference type="EMBL" id="RUO36778.1"/>
    </source>
</evidence>
<accession>A0A432WSQ1</accession>
<proteinExistence type="predicted"/>
<comment type="caution">
    <text evidence="1">The sequence shown here is derived from an EMBL/GenBank/DDBJ whole genome shotgun (WGS) entry which is preliminary data.</text>
</comment>
<dbReference type="RefSeq" id="WP_126807527.1">
    <property type="nucleotide sequence ID" value="NZ_PIPP01000003.1"/>
</dbReference>